<proteinExistence type="predicted"/>
<organism evidence="7 8">
    <name type="scientific">Trichomonas vaginalis (strain ATCC PRA-98 / G3)</name>
    <dbReference type="NCBI Taxonomy" id="412133"/>
    <lineage>
        <taxon>Eukaryota</taxon>
        <taxon>Metamonada</taxon>
        <taxon>Parabasalia</taxon>
        <taxon>Trichomonadida</taxon>
        <taxon>Trichomonadidae</taxon>
        <taxon>Trichomonas</taxon>
    </lineage>
</organism>
<dbReference type="SMR" id="A2EUC5"/>
<feature type="domain" description="ABC transporter" evidence="6">
    <location>
        <begin position="244"/>
        <end position="477"/>
    </location>
</feature>
<dbReference type="SUPFAM" id="SSF52540">
    <property type="entry name" value="P-loop containing nucleoside triphosphate hydrolases"/>
    <property type="match status" value="1"/>
</dbReference>
<dbReference type="InterPro" id="IPR026082">
    <property type="entry name" value="ABCA"/>
</dbReference>
<dbReference type="InParanoid" id="A2EUC5"/>
<keyword evidence="5" id="KW-0812">Transmembrane</keyword>
<dbReference type="STRING" id="5722.A2EUC5"/>
<keyword evidence="4" id="KW-0067">ATP-binding</keyword>
<evidence type="ECO:0000256" key="1">
    <source>
        <dbReference type="ARBA" id="ARBA00022448"/>
    </source>
</evidence>
<feature type="transmembrane region" description="Helical" evidence="5">
    <location>
        <begin position="172"/>
        <end position="193"/>
    </location>
</feature>
<dbReference type="SMART" id="SM00382">
    <property type="entry name" value="AAA"/>
    <property type="match status" value="1"/>
</dbReference>
<evidence type="ECO:0000259" key="6">
    <source>
        <dbReference type="PROSITE" id="PS50893"/>
    </source>
</evidence>
<evidence type="ECO:0000256" key="5">
    <source>
        <dbReference type="SAM" id="Phobius"/>
    </source>
</evidence>
<feature type="transmembrane region" description="Helical" evidence="5">
    <location>
        <begin position="36"/>
        <end position="62"/>
    </location>
</feature>
<evidence type="ECO:0000256" key="4">
    <source>
        <dbReference type="ARBA" id="ARBA00022840"/>
    </source>
</evidence>
<reference evidence="7" key="1">
    <citation type="submission" date="2006-10" db="EMBL/GenBank/DDBJ databases">
        <authorList>
            <person name="Amadeo P."/>
            <person name="Zhao Q."/>
            <person name="Wortman J."/>
            <person name="Fraser-Liggett C."/>
            <person name="Carlton J."/>
        </authorList>
    </citation>
    <scope>NUCLEOTIDE SEQUENCE</scope>
    <source>
        <strain evidence="7">G3</strain>
    </source>
</reference>
<dbReference type="eggNOG" id="KOG0059">
    <property type="taxonomic scope" value="Eukaryota"/>
</dbReference>
<dbReference type="Gene3D" id="3.40.50.300">
    <property type="entry name" value="P-loop containing nucleotide triphosphate hydrolases"/>
    <property type="match status" value="1"/>
</dbReference>
<feature type="transmembrane region" description="Helical" evidence="5">
    <location>
        <begin position="132"/>
        <end position="152"/>
    </location>
</feature>
<dbReference type="GO" id="GO:0140359">
    <property type="term" value="F:ABC-type transporter activity"/>
    <property type="evidence" value="ECO:0007669"/>
    <property type="project" value="InterPro"/>
</dbReference>
<sequence>MGLTSIISSVIIRPIIDIQGPVRSYMVSCSLKILPYWVITYIFDMLVWFVEITLVWVVFLIFQIKVFTQNPEITYYIFFICGFSFMLYIYCLSFLFSNADNAGRNMFIINLIMLMIPFLASMIGDGDSTKQLSWLFALFPPLMLEGYMQKVFLESLYNKDGIKHYFSTDSDAFPFFIFSFINILIYTVILWIIEYSRNAIRRKLAKSNYGDYQDFFREQKAKHPVTDEAKRMENEVAGSKDYAVRIHNVSKLFFNTEGKPIPAVNDVSLGIKKGSLFGFLGANGAGKTTLMSMITSMLPPSSGTIEVDGVDITENSNTDILSVCPQFNTHLCDDMTISEHFHFYSLLHKMSPENEKKNSERLIQLLDVESIKDTPIRELSDGDQRKLAIALSFLGRARIILLDEPTATLDPILRHQVHEMIQYYRGKKTFMLCTHILSEAEALCDDISIMIKGNVYTVGSPQYLSAKFGTDYKIDMQLEDSDEKTDTKVDFFFNTRLKEAELSIKRPTARIYNVPASKTTLGNLFEVMEEGLEGDNGFNYFTCSSSSLERVFMEIVCMSEGGEEHEI</sequence>
<dbReference type="GO" id="GO:0016887">
    <property type="term" value="F:ATP hydrolysis activity"/>
    <property type="evidence" value="ECO:0007669"/>
    <property type="project" value="InterPro"/>
</dbReference>
<feature type="transmembrane region" description="Helical" evidence="5">
    <location>
        <begin position="74"/>
        <end position="96"/>
    </location>
</feature>
<dbReference type="GO" id="GO:0042626">
    <property type="term" value="F:ATPase-coupled transmembrane transporter activity"/>
    <property type="evidence" value="ECO:0000318"/>
    <property type="project" value="GO_Central"/>
</dbReference>
<dbReference type="KEGG" id="tva:4761596"/>
<accession>A2EUC5</accession>
<dbReference type="PANTHER" id="PTHR19229">
    <property type="entry name" value="ATP-BINDING CASSETTE TRANSPORTER SUBFAMILY A ABCA"/>
    <property type="match status" value="1"/>
</dbReference>
<evidence type="ECO:0000313" key="8">
    <source>
        <dbReference type="Proteomes" id="UP000001542"/>
    </source>
</evidence>
<dbReference type="VEuPathDB" id="TrichDB:TVAGG3_0372580"/>
<dbReference type="InterPro" id="IPR003439">
    <property type="entry name" value="ABC_transporter-like_ATP-bd"/>
</dbReference>
<keyword evidence="3" id="KW-0547">Nucleotide-binding</keyword>
<gene>
    <name evidence="7" type="ORF">TVAG_072410</name>
</gene>
<dbReference type="EMBL" id="DS113495">
    <property type="protein sequence ID" value="EAY03749.1"/>
    <property type="molecule type" value="Genomic_DNA"/>
</dbReference>
<keyword evidence="5" id="KW-1133">Transmembrane helix</keyword>
<dbReference type="VEuPathDB" id="TrichDB:TVAG_072410"/>
<dbReference type="GO" id="GO:0006869">
    <property type="term" value="P:lipid transport"/>
    <property type="evidence" value="ECO:0000318"/>
    <property type="project" value="GO_Central"/>
</dbReference>
<reference evidence="7" key="2">
    <citation type="journal article" date="2007" name="Science">
        <title>Draft genome sequence of the sexually transmitted pathogen Trichomonas vaginalis.</title>
        <authorList>
            <person name="Carlton J.M."/>
            <person name="Hirt R.P."/>
            <person name="Silva J.C."/>
            <person name="Delcher A.L."/>
            <person name="Schatz M."/>
            <person name="Zhao Q."/>
            <person name="Wortman J.R."/>
            <person name="Bidwell S.L."/>
            <person name="Alsmark U.C.M."/>
            <person name="Besteiro S."/>
            <person name="Sicheritz-Ponten T."/>
            <person name="Noel C.J."/>
            <person name="Dacks J.B."/>
            <person name="Foster P.G."/>
            <person name="Simillion C."/>
            <person name="Van de Peer Y."/>
            <person name="Miranda-Saavedra D."/>
            <person name="Barton G.J."/>
            <person name="Westrop G.D."/>
            <person name="Mueller S."/>
            <person name="Dessi D."/>
            <person name="Fiori P.L."/>
            <person name="Ren Q."/>
            <person name="Paulsen I."/>
            <person name="Zhang H."/>
            <person name="Bastida-Corcuera F.D."/>
            <person name="Simoes-Barbosa A."/>
            <person name="Brown M.T."/>
            <person name="Hayes R.D."/>
            <person name="Mukherjee M."/>
            <person name="Okumura C.Y."/>
            <person name="Schneider R."/>
            <person name="Smith A.J."/>
            <person name="Vanacova S."/>
            <person name="Villalvazo M."/>
            <person name="Haas B.J."/>
            <person name="Pertea M."/>
            <person name="Feldblyum T.V."/>
            <person name="Utterback T.R."/>
            <person name="Shu C.L."/>
            <person name="Osoegawa K."/>
            <person name="de Jong P.J."/>
            <person name="Hrdy I."/>
            <person name="Horvathova L."/>
            <person name="Zubacova Z."/>
            <person name="Dolezal P."/>
            <person name="Malik S.B."/>
            <person name="Logsdon J.M. Jr."/>
            <person name="Henze K."/>
            <person name="Gupta A."/>
            <person name="Wang C.C."/>
            <person name="Dunne R.L."/>
            <person name="Upcroft J.A."/>
            <person name="Upcroft P."/>
            <person name="White O."/>
            <person name="Salzberg S.L."/>
            <person name="Tang P."/>
            <person name="Chiu C.-H."/>
            <person name="Lee Y.-S."/>
            <person name="Embley T.M."/>
            <person name="Coombs G.H."/>
            <person name="Mottram J.C."/>
            <person name="Tachezy J."/>
            <person name="Fraser-Liggett C.M."/>
            <person name="Johnson P.J."/>
        </authorList>
    </citation>
    <scope>NUCLEOTIDE SEQUENCE [LARGE SCALE GENOMIC DNA]</scope>
    <source>
        <strain evidence="7">G3</strain>
    </source>
</reference>
<evidence type="ECO:0000313" key="7">
    <source>
        <dbReference type="EMBL" id="EAY03749.1"/>
    </source>
</evidence>
<keyword evidence="5" id="KW-0472">Membrane</keyword>
<evidence type="ECO:0000256" key="3">
    <source>
        <dbReference type="ARBA" id="ARBA00022741"/>
    </source>
</evidence>
<dbReference type="PROSITE" id="PS50893">
    <property type="entry name" value="ABC_TRANSPORTER_2"/>
    <property type="match status" value="1"/>
</dbReference>
<feature type="transmembrane region" description="Helical" evidence="5">
    <location>
        <begin position="102"/>
        <end position="120"/>
    </location>
</feature>
<dbReference type="GO" id="GO:0016020">
    <property type="term" value="C:membrane"/>
    <property type="evidence" value="ECO:0007669"/>
    <property type="project" value="InterPro"/>
</dbReference>
<protein>
    <submittedName>
        <fullName evidence="7">ABC transporter family protein</fullName>
    </submittedName>
</protein>
<dbReference type="RefSeq" id="XP_001315972.1">
    <property type="nucleotide sequence ID" value="XM_001315937.1"/>
</dbReference>
<keyword evidence="2" id="KW-0677">Repeat</keyword>
<dbReference type="PANTHER" id="PTHR19229:SF36">
    <property type="entry name" value="ATP-BINDING CASSETTE SUB-FAMILY A MEMBER 2"/>
    <property type="match status" value="1"/>
</dbReference>
<evidence type="ECO:0000256" key="2">
    <source>
        <dbReference type="ARBA" id="ARBA00022737"/>
    </source>
</evidence>
<name>A2EUC5_TRIV3</name>
<dbReference type="Proteomes" id="UP000001542">
    <property type="component" value="Unassembled WGS sequence"/>
</dbReference>
<keyword evidence="8" id="KW-1185">Reference proteome</keyword>
<dbReference type="FunFam" id="3.40.50.300:FF:001998">
    <property type="entry name" value="ABC transporter family protein"/>
    <property type="match status" value="1"/>
</dbReference>
<keyword evidence="1" id="KW-0813">Transport</keyword>
<dbReference type="InterPro" id="IPR003593">
    <property type="entry name" value="AAA+_ATPase"/>
</dbReference>
<dbReference type="InterPro" id="IPR027417">
    <property type="entry name" value="P-loop_NTPase"/>
</dbReference>
<dbReference type="Pfam" id="PF00005">
    <property type="entry name" value="ABC_tran"/>
    <property type="match status" value="1"/>
</dbReference>
<dbReference type="GO" id="GO:0005524">
    <property type="term" value="F:ATP binding"/>
    <property type="evidence" value="ECO:0007669"/>
    <property type="project" value="UniProtKB-KW"/>
</dbReference>
<dbReference type="AlphaFoldDB" id="A2EUC5"/>
<dbReference type="GO" id="GO:0005319">
    <property type="term" value="F:lipid transporter activity"/>
    <property type="evidence" value="ECO:0000318"/>
    <property type="project" value="GO_Central"/>
</dbReference>
<dbReference type="CDD" id="cd03263">
    <property type="entry name" value="ABC_subfamily_A"/>
    <property type="match status" value="1"/>
</dbReference>
<dbReference type="OrthoDB" id="10255969at2759"/>